<dbReference type="PROSITE" id="PS01099">
    <property type="entry name" value="COMPLEX1_24K"/>
    <property type="match status" value="1"/>
</dbReference>
<comment type="similarity">
    <text evidence="1">Belongs to the complex I 24 kDa subunit family.</text>
</comment>
<reference evidence="9 10" key="1">
    <citation type="journal article" name="Front. Microbiol.">
        <title>Sugar Metabolism of the First Thermophilic Planctomycete Thermogutta terrifontis: Comparative Genomic and Transcriptomic Approaches.</title>
        <authorList>
            <person name="Elcheninov A.G."/>
            <person name="Menzel P."/>
            <person name="Gudbergsdottir S.R."/>
            <person name="Slesarev A.I."/>
            <person name="Kadnikov V.V."/>
            <person name="Krogh A."/>
            <person name="Bonch-Osmolovskaya E.A."/>
            <person name="Peng X."/>
            <person name="Kublanov I.V."/>
        </authorList>
    </citation>
    <scope>NUCLEOTIDE SEQUENCE [LARGE SCALE GENOMIC DNA]</scope>
    <source>
        <strain evidence="9 10">R1</strain>
    </source>
</reference>
<dbReference type="SUPFAM" id="SSF52833">
    <property type="entry name" value="Thioredoxin-like"/>
    <property type="match status" value="1"/>
</dbReference>
<dbReference type="PANTHER" id="PTHR10371">
    <property type="entry name" value="NADH DEHYDROGENASE UBIQUINONE FLAVOPROTEIN 2, MITOCHONDRIAL"/>
    <property type="match status" value="1"/>
</dbReference>
<evidence type="ECO:0000256" key="5">
    <source>
        <dbReference type="ARBA" id="ARBA00023014"/>
    </source>
</evidence>
<dbReference type="EMBL" id="CP018477">
    <property type="protein sequence ID" value="ASV73373.1"/>
    <property type="molecule type" value="Genomic_DNA"/>
</dbReference>
<dbReference type="InterPro" id="IPR041921">
    <property type="entry name" value="NuoE_N"/>
</dbReference>
<dbReference type="KEGG" id="ttf:THTE_0771"/>
<keyword evidence="2 7" id="KW-0001">2Fe-2S</keyword>
<dbReference type="OrthoDB" id="9807941at2"/>
<keyword evidence="5 7" id="KW-0411">Iron-sulfur</keyword>
<evidence type="ECO:0000313" key="9">
    <source>
        <dbReference type="EMBL" id="ASV73373.1"/>
    </source>
</evidence>
<feature type="binding site" evidence="7">
    <location>
        <position position="115"/>
    </location>
    <ligand>
        <name>[2Fe-2S] cluster</name>
        <dbReference type="ChEBI" id="CHEBI:190135"/>
    </ligand>
</feature>
<dbReference type="PIRSF" id="PIRSF000216">
    <property type="entry name" value="NADH_DH_24kDa"/>
    <property type="match status" value="1"/>
</dbReference>
<dbReference type="NCBIfam" id="TIGR01958">
    <property type="entry name" value="nuoE_fam"/>
    <property type="match status" value="1"/>
</dbReference>
<dbReference type="InterPro" id="IPR002023">
    <property type="entry name" value="NuoE-like"/>
</dbReference>
<dbReference type="AlphaFoldDB" id="A0A286RBN9"/>
<dbReference type="Gene3D" id="1.10.10.1590">
    <property type="entry name" value="NADH-quinone oxidoreductase subunit E"/>
    <property type="match status" value="1"/>
</dbReference>
<evidence type="ECO:0000256" key="4">
    <source>
        <dbReference type="ARBA" id="ARBA00023004"/>
    </source>
</evidence>
<name>A0A286RBN9_9BACT</name>
<accession>A0A286RBN9</accession>
<evidence type="ECO:0000256" key="6">
    <source>
        <dbReference type="ARBA" id="ARBA00034078"/>
    </source>
</evidence>
<dbReference type="InterPro" id="IPR042128">
    <property type="entry name" value="NuoE_dom"/>
</dbReference>
<evidence type="ECO:0000256" key="3">
    <source>
        <dbReference type="ARBA" id="ARBA00022723"/>
    </source>
</evidence>
<keyword evidence="10" id="KW-1185">Reference proteome</keyword>
<dbReference type="NCBIfam" id="NF005722">
    <property type="entry name" value="PRK07539.1-2"/>
    <property type="match status" value="1"/>
</dbReference>
<dbReference type="Pfam" id="PF01257">
    <property type="entry name" value="2Fe-2S_thioredx"/>
    <property type="match status" value="1"/>
</dbReference>
<keyword evidence="3 7" id="KW-0479">Metal-binding</keyword>
<feature type="binding site" evidence="7">
    <location>
        <position position="155"/>
    </location>
    <ligand>
        <name>[2Fe-2S] cluster</name>
        <dbReference type="ChEBI" id="CHEBI:190135"/>
    </ligand>
</feature>
<dbReference type="Proteomes" id="UP000215086">
    <property type="component" value="Chromosome"/>
</dbReference>
<evidence type="ECO:0000313" key="10">
    <source>
        <dbReference type="Proteomes" id="UP000215086"/>
    </source>
</evidence>
<gene>
    <name evidence="9" type="ORF">THTE_0771</name>
</gene>
<keyword evidence="9" id="KW-0830">Ubiquinone</keyword>
<feature type="region of interest" description="Disordered" evidence="8">
    <location>
        <begin position="1"/>
        <end position="23"/>
    </location>
</feature>
<evidence type="ECO:0000256" key="1">
    <source>
        <dbReference type="ARBA" id="ARBA00010643"/>
    </source>
</evidence>
<dbReference type="Gene3D" id="3.40.30.10">
    <property type="entry name" value="Glutaredoxin"/>
    <property type="match status" value="1"/>
</dbReference>
<organism evidence="9 10">
    <name type="scientific">Thermogutta terrifontis</name>
    <dbReference type="NCBI Taxonomy" id="1331910"/>
    <lineage>
        <taxon>Bacteria</taxon>
        <taxon>Pseudomonadati</taxon>
        <taxon>Planctomycetota</taxon>
        <taxon>Planctomycetia</taxon>
        <taxon>Pirellulales</taxon>
        <taxon>Thermoguttaceae</taxon>
        <taxon>Thermogutta</taxon>
    </lineage>
</organism>
<evidence type="ECO:0000256" key="8">
    <source>
        <dbReference type="SAM" id="MobiDB-lite"/>
    </source>
</evidence>
<sequence>MPPAKELGEEQAVNDKQTPTEVPCETGRQILSEGLRDRIRAYLPRYPSPRAVVLPALHLIQQELGYVPPQAVRELAALLGIPAPEIQDTLTFYGFFKQHKPLGKYRVWVCRSLSCAICGGEDLLGYLQEKWQIEPGDTTADGRFTLEAAECLGACEMAPAVLINETIHARVTREKLDEILDQLP</sequence>
<proteinExistence type="inferred from homology"/>
<feature type="binding site" evidence="7">
    <location>
        <position position="110"/>
    </location>
    <ligand>
        <name>[2Fe-2S] cluster</name>
        <dbReference type="ChEBI" id="CHEBI:190135"/>
    </ligand>
</feature>
<evidence type="ECO:0000256" key="7">
    <source>
        <dbReference type="PIRSR" id="PIRSR000216-1"/>
    </source>
</evidence>
<dbReference type="PANTHER" id="PTHR10371:SF3">
    <property type="entry name" value="NADH DEHYDROGENASE [UBIQUINONE] FLAVOPROTEIN 2, MITOCHONDRIAL"/>
    <property type="match status" value="1"/>
</dbReference>
<keyword evidence="4 7" id="KW-0408">Iron</keyword>
<comment type="cofactor">
    <cofactor evidence="7">
        <name>[2Fe-2S] cluster</name>
        <dbReference type="ChEBI" id="CHEBI:190135"/>
    </cofactor>
    <text evidence="7">Binds 1 [2Fe-2S] cluster.</text>
</comment>
<dbReference type="InterPro" id="IPR036249">
    <property type="entry name" value="Thioredoxin-like_sf"/>
</dbReference>
<protein>
    <submittedName>
        <fullName evidence="9">NADH-ubiquinone oxidoreductase chain E</fullName>
    </submittedName>
</protein>
<feature type="binding site" evidence="7">
    <location>
        <position position="151"/>
    </location>
    <ligand>
        <name>[2Fe-2S] cluster</name>
        <dbReference type="ChEBI" id="CHEBI:190135"/>
    </ligand>
</feature>
<dbReference type="GO" id="GO:0051537">
    <property type="term" value="F:2 iron, 2 sulfur cluster binding"/>
    <property type="evidence" value="ECO:0007669"/>
    <property type="project" value="UniProtKB-KW"/>
</dbReference>
<dbReference type="CDD" id="cd03064">
    <property type="entry name" value="TRX_Fd_NuoE"/>
    <property type="match status" value="1"/>
</dbReference>
<comment type="cofactor">
    <cofactor evidence="6">
        <name>[2Fe-2S] cluster</name>
        <dbReference type="ChEBI" id="CHEBI:190135"/>
    </cofactor>
</comment>
<evidence type="ECO:0000256" key="2">
    <source>
        <dbReference type="ARBA" id="ARBA00022714"/>
    </source>
</evidence>
<dbReference type="GO" id="GO:0046872">
    <property type="term" value="F:metal ion binding"/>
    <property type="evidence" value="ECO:0007669"/>
    <property type="project" value="UniProtKB-KW"/>
</dbReference>
<dbReference type="GO" id="GO:0003954">
    <property type="term" value="F:NADH dehydrogenase activity"/>
    <property type="evidence" value="ECO:0007669"/>
    <property type="project" value="TreeGrafter"/>
</dbReference>